<proteinExistence type="predicted"/>
<reference evidence="1" key="1">
    <citation type="submission" date="2023-04" db="EMBL/GenBank/DDBJ databases">
        <title>Draft Genome sequencing of Naganishia species isolated from polar environments using Oxford Nanopore Technology.</title>
        <authorList>
            <person name="Leo P."/>
            <person name="Venkateswaran K."/>
        </authorList>
    </citation>
    <scope>NUCLEOTIDE SEQUENCE</scope>
    <source>
        <strain evidence="1">DBVPG 5303</strain>
    </source>
</reference>
<evidence type="ECO:0000313" key="1">
    <source>
        <dbReference type="EMBL" id="KAJ9116207.1"/>
    </source>
</evidence>
<organism evidence="1 2">
    <name type="scientific">Naganishia onofrii</name>
    <dbReference type="NCBI Taxonomy" id="1851511"/>
    <lineage>
        <taxon>Eukaryota</taxon>
        <taxon>Fungi</taxon>
        <taxon>Dikarya</taxon>
        <taxon>Basidiomycota</taxon>
        <taxon>Agaricomycotina</taxon>
        <taxon>Tremellomycetes</taxon>
        <taxon>Filobasidiales</taxon>
        <taxon>Filobasidiaceae</taxon>
        <taxon>Naganishia</taxon>
    </lineage>
</organism>
<evidence type="ECO:0000313" key="2">
    <source>
        <dbReference type="Proteomes" id="UP001234202"/>
    </source>
</evidence>
<keyword evidence="2" id="KW-1185">Reference proteome</keyword>
<protein>
    <submittedName>
        <fullName evidence="1">Uncharacterized protein</fullName>
    </submittedName>
</protein>
<comment type="caution">
    <text evidence="1">The sequence shown here is derived from an EMBL/GenBank/DDBJ whole genome shotgun (WGS) entry which is preliminary data.</text>
</comment>
<gene>
    <name evidence="1" type="ORF">QFC24_006798</name>
</gene>
<sequence length="1107" mass="118234">MFDHTEKRRVSPLPDPAVHVPLPLHESLINSNSQCGSINAPPPKSLPKGEKAFHCPNRIARELTFHPLVYPDLCKPAEADRTLRGLRWFAMICTSVLGRSNSGPPRKIKRREQRARRISKRSVTIMPEDSSQPTQQPSSLKSRLEAFQAPSSSSASNNNDSQRPRVASGSLKDRIALFNANAESSKPLIPTAAFGTSAPPPGGPISRTTGGGMIGNRLPKLDPSSAGLLSRNIAQPVGARKVSENRGLYGNRIPSISKQHTGGSTTSVASSDVGRRTSVEPKEARQPEAPRKDAQPDVQSEDTQPDAQPDPHSTVPEPRQPLSTSADLEENAVDMKDAPFEARDFAAGAGDQTENAAPPPPSNDGVPIIRTEDLVPSTLPHEDEDGNDVSSDISEPPSPRSTAAQGSETTPSIGGFSDRSSIPAISRISSSISVATTEQSGGTLSSLRVETGGPEEEAERLREASREVAEDQDNLSEVSTPTGTPTIKPRDHLPEISGSLTHSIGGLSLHPDGTVSPGVFGTAKKMPNLAKTEDQVMVDTSALPAETSKLSHEQRTHERNPDGTETEMNKKGNEPESEGDFQITDDNMVHIELPEDDPALTEEGRQLQKLAKKKLAEEAEKRGVSEWQVMEDNSKDRPEHVKQEQVHANEKETGDPHTSFEELQAQEHESESKETDSEPVANEQDETAQTSVESKDFVSADKSVDESSLTEGDRQSGTEGDATKSTQEEATEKEQAVQDQLEDADAKSTAGLETETPTEVIEPATPLPELERTNAEQAKDVGNDTSPTPDLDESTTVEDITDPKPSTSETEDIQDIEDIPTVDDTELHKKDQDPNIDSLIVGKHDDDSGGVHPQVEITEDDTVEDENETEAGSVAKQHEQSAEGDDVPAEKDPGSPSSVTSEIEEPSKSPSKSNSKVASATFPSVPKQDPVIRDVSDTQTPQAGSRASTPAQDDVTLPSVPKDNVDADESAHGKVRVEVTLSPGKHLASPTQNPAASKSESDALDEEMNRFLAKKDGGDGVETGGAQTQGTASLDALATASADKAEAAKLAKSTSTSSTLSSSSSTSSKKKKSMERGRSPLLDMNTDGEDDGEAGWAKVSVNKTKYA</sequence>
<accession>A0ACC2X0B6</accession>
<dbReference type="Proteomes" id="UP001234202">
    <property type="component" value="Unassembled WGS sequence"/>
</dbReference>
<dbReference type="EMBL" id="JASBWV010000039">
    <property type="protein sequence ID" value="KAJ9116207.1"/>
    <property type="molecule type" value="Genomic_DNA"/>
</dbReference>
<name>A0ACC2X0B6_9TREE</name>